<dbReference type="RefSeq" id="WP_010394238.1">
    <property type="nucleotide sequence ID" value="NZ_BSFH01000094.1"/>
</dbReference>
<dbReference type="PANTHER" id="PTHR30514">
    <property type="entry name" value="GLUCOKINASE"/>
    <property type="match status" value="1"/>
</dbReference>
<feature type="domain" description="SIS" evidence="5">
    <location>
        <begin position="131"/>
        <end position="270"/>
    </location>
</feature>
<evidence type="ECO:0000313" key="6">
    <source>
        <dbReference type="EMBL" id="GLK65739.1"/>
    </source>
</evidence>
<keyword evidence="2" id="KW-0238">DNA-binding</keyword>
<dbReference type="Pfam" id="PF01380">
    <property type="entry name" value="SIS"/>
    <property type="match status" value="1"/>
</dbReference>
<sequence>MDLMASESLDDNLLEVIRRALPGLRKSDRRVAETILEAPLAATEMTLAALAEASGVSEPTVLRFCAAIGCEGFRDLRVKLARSLAFSRSTSHSAISAEDDLGTIVTKIFDFNLSNLAWARSKLDPQRLAAAVETLSSCDRIEFFGFGASGIVARDAQQKFPLFGVPCGAPTDGHQMFMTAAMVGPRDVVVAISNTGTTREVIQATRLAKERGARTIGITGSESPLLRHCDIGIVVETLENTDVFTPTISRVAAMVIIDILSTAVSLGRDEAHRARVADMKRHLAEMRASGIY</sequence>
<dbReference type="InterPro" id="IPR036388">
    <property type="entry name" value="WH-like_DNA-bd_sf"/>
</dbReference>
<dbReference type="Pfam" id="PF01418">
    <property type="entry name" value="HTH_6"/>
    <property type="match status" value="1"/>
</dbReference>
<dbReference type="InterPro" id="IPR001347">
    <property type="entry name" value="SIS_dom"/>
</dbReference>
<reference evidence="6" key="1">
    <citation type="journal article" date="2014" name="Int. J. Syst. Evol. Microbiol.">
        <title>Complete genome sequence of Corynebacterium casei LMG S-19264T (=DSM 44701T), isolated from a smear-ripened cheese.</title>
        <authorList>
            <consortium name="US DOE Joint Genome Institute (JGI-PGF)"/>
            <person name="Walter F."/>
            <person name="Albersmeier A."/>
            <person name="Kalinowski J."/>
            <person name="Ruckert C."/>
        </authorList>
    </citation>
    <scope>NUCLEOTIDE SEQUENCE</scope>
    <source>
        <strain evidence="6">VKM B-2222</strain>
    </source>
</reference>
<comment type="caution">
    <text evidence="6">The sequence shown here is derived from an EMBL/GenBank/DDBJ whole genome shotgun (WGS) entry which is preliminary data.</text>
</comment>
<evidence type="ECO:0000256" key="1">
    <source>
        <dbReference type="ARBA" id="ARBA00023015"/>
    </source>
</evidence>
<keyword evidence="1" id="KW-0805">Transcription regulation</keyword>
<evidence type="ECO:0000259" key="4">
    <source>
        <dbReference type="PROSITE" id="PS51071"/>
    </source>
</evidence>
<organism evidence="6 7">
    <name type="scientific">Paracoccus kondratievae</name>
    <dbReference type="NCBI Taxonomy" id="135740"/>
    <lineage>
        <taxon>Bacteria</taxon>
        <taxon>Pseudomonadati</taxon>
        <taxon>Pseudomonadota</taxon>
        <taxon>Alphaproteobacteria</taxon>
        <taxon>Rhodobacterales</taxon>
        <taxon>Paracoccaceae</taxon>
        <taxon>Paracoccus</taxon>
    </lineage>
</organism>
<keyword evidence="3" id="KW-0804">Transcription</keyword>
<evidence type="ECO:0000256" key="2">
    <source>
        <dbReference type="ARBA" id="ARBA00023125"/>
    </source>
</evidence>
<accession>A0AAD3P1E0</accession>
<dbReference type="GO" id="GO:0003700">
    <property type="term" value="F:DNA-binding transcription factor activity"/>
    <property type="evidence" value="ECO:0007669"/>
    <property type="project" value="InterPro"/>
</dbReference>
<dbReference type="InterPro" id="IPR000281">
    <property type="entry name" value="HTH_RpiR"/>
</dbReference>
<dbReference type="InterPro" id="IPR035472">
    <property type="entry name" value="RpiR-like_SIS"/>
</dbReference>
<dbReference type="AlphaFoldDB" id="A0AAD3P1E0"/>
<dbReference type="Gene3D" id="3.40.50.10490">
    <property type="entry name" value="Glucose-6-phosphate isomerase like protein, domain 1"/>
    <property type="match status" value="1"/>
</dbReference>
<evidence type="ECO:0000259" key="5">
    <source>
        <dbReference type="PROSITE" id="PS51464"/>
    </source>
</evidence>
<evidence type="ECO:0000313" key="7">
    <source>
        <dbReference type="Proteomes" id="UP001143349"/>
    </source>
</evidence>
<dbReference type="GO" id="GO:0097367">
    <property type="term" value="F:carbohydrate derivative binding"/>
    <property type="evidence" value="ECO:0007669"/>
    <property type="project" value="InterPro"/>
</dbReference>
<dbReference type="SUPFAM" id="SSF53697">
    <property type="entry name" value="SIS domain"/>
    <property type="match status" value="1"/>
</dbReference>
<reference evidence="6" key="2">
    <citation type="submission" date="2023-01" db="EMBL/GenBank/DDBJ databases">
        <authorList>
            <person name="Sun Q."/>
            <person name="Evtushenko L."/>
        </authorList>
    </citation>
    <scope>NUCLEOTIDE SEQUENCE</scope>
    <source>
        <strain evidence="6">VKM B-2222</strain>
    </source>
</reference>
<evidence type="ECO:0000256" key="3">
    <source>
        <dbReference type="ARBA" id="ARBA00023163"/>
    </source>
</evidence>
<dbReference type="GO" id="GO:0003677">
    <property type="term" value="F:DNA binding"/>
    <property type="evidence" value="ECO:0007669"/>
    <property type="project" value="UniProtKB-KW"/>
</dbReference>
<dbReference type="SUPFAM" id="SSF46689">
    <property type="entry name" value="Homeodomain-like"/>
    <property type="match status" value="1"/>
</dbReference>
<keyword evidence="7" id="KW-1185">Reference proteome</keyword>
<proteinExistence type="predicted"/>
<dbReference type="InterPro" id="IPR046348">
    <property type="entry name" value="SIS_dom_sf"/>
</dbReference>
<dbReference type="GO" id="GO:1901135">
    <property type="term" value="P:carbohydrate derivative metabolic process"/>
    <property type="evidence" value="ECO:0007669"/>
    <property type="project" value="InterPro"/>
</dbReference>
<dbReference type="EMBL" id="BSFH01000094">
    <property type="protein sequence ID" value="GLK65739.1"/>
    <property type="molecule type" value="Genomic_DNA"/>
</dbReference>
<dbReference type="Gene3D" id="1.10.10.10">
    <property type="entry name" value="Winged helix-like DNA-binding domain superfamily/Winged helix DNA-binding domain"/>
    <property type="match status" value="1"/>
</dbReference>
<dbReference type="InterPro" id="IPR047640">
    <property type="entry name" value="RpiR-like"/>
</dbReference>
<dbReference type="Proteomes" id="UP001143349">
    <property type="component" value="Unassembled WGS sequence"/>
</dbReference>
<dbReference type="PANTHER" id="PTHR30514:SF1">
    <property type="entry name" value="HTH-TYPE TRANSCRIPTIONAL REGULATOR HEXR-RELATED"/>
    <property type="match status" value="1"/>
</dbReference>
<feature type="domain" description="HTH rpiR-type" evidence="4">
    <location>
        <begin position="11"/>
        <end position="87"/>
    </location>
</feature>
<dbReference type="PROSITE" id="PS51464">
    <property type="entry name" value="SIS"/>
    <property type="match status" value="1"/>
</dbReference>
<protein>
    <submittedName>
        <fullName evidence="6">RpiR family transcriptional regulator</fullName>
    </submittedName>
</protein>
<dbReference type="InterPro" id="IPR009057">
    <property type="entry name" value="Homeodomain-like_sf"/>
</dbReference>
<dbReference type="CDD" id="cd05013">
    <property type="entry name" value="SIS_RpiR"/>
    <property type="match status" value="1"/>
</dbReference>
<name>A0AAD3P1E0_9RHOB</name>
<gene>
    <name evidence="6" type="ORF">GCM10017635_32160</name>
</gene>
<dbReference type="PROSITE" id="PS51071">
    <property type="entry name" value="HTH_RPIR"/>
    <property type="match status" value="1"/>
</dbReference>